<proteinExistence type="predicted"/>
<organism evidence="1 2">
    <name type="scientific">Glomerella acutata</name>
    <name type="common">Colletotrichum acutatum</name>
    <dbReference type="NCBI Taxonomy" id="27357"/>
    <lineage>
        <taxon>Eukaryota</taxon>
        <taxon>Fungi</taxon>
        <taxon>Dikarya</taxon>
        <taxon>Ascomycota</taxon>
        <taxon>Pezizomycotina</taxon>
        <taxon>Sordariomycetes</taxon>
        <taxon>Hypocreomycetidae</taxon>
        <taxon>Glomerellales</taxon>
        <taxon>Glomerellaceae</taxon>
        <taxon>Colletotrichum</taxon>
        <taxon>Colletotrichum acutatum species complex</taxon>
    </lineage>
</organism>
<evidence type="ECO:0000313" key="1">
    <source>
        <dbReference type="EMBL" id="KAK1724341.1"/>
    </source>
</evidence>
<gene>
    <name evidence="1" type="ORF">BDZ83DRAFT_623353</name>
</gene>
<reference evidence="1" key="1">
    <citation type="submission" date="2021-12" db="EMBL/GenBank/DDBJ databases">
        <title>Comparative genomics, transcriptomics and evolutionary studies reveal genomic signatures of adaptation to plant cell wall in hemibiotrophic fungi.</title>
        <authorList>
            <consortium name="DOE Joint Genome Institute"/>
            <person name="Baroncelli R."/>
            <person name="Diaz J.F."/>
            <person name="Benocci T."/>
            <person name="Peng M."/>
            <person name="Battaglia E."/>
            <person name="Haridas S."/>
            <person name="Andreopoulos W."/>
            <person name="Labutti K."/>
            <person name="Pangilinan J."/>
            <person name="Floch G.L."/>
            <person name="Makela M.R."/>
            <person name="Henrissat B."/>
            <person name="Grigoriev I.V."/>
            <person name="Crouch J.A."/>
            <person name="De Vries R.P."/>
            <person name="Sukno S.A."/>
            <person name="Thon M.R."/>
        </authorList>
    </citation>
    <scope>NUCLEOTIDE SEQUENCE</scope>
    <source>
        <strain evidence="1">CBS 112980</strain>
    </source>
</reference>
<accession>A0AAD8UI44</accession>
<keyword evidence="2" id="KW-1185">Reference proteome</keyword>
<sequence length="81" mass="9480">MTFSLLPSLLYTGVYTYMYMYISGSLQREGLQHFKHRSPHHSNDLIRYGIELSDNHHHGRQGHPSWEDAVARRERCVAYCG</sequence>
<protein>
    <submittedName>
        <fullName evidence="1">Uncharacterized protein</fullName>
    </submittedName>
</protein>
<dbReference type="GeneID" id="85392275"/>
<evidence type="ECO:0000313" key="2">
    <source>
        <dbReference type="Proteomes" id="UP001244207"/>
    </source>
</evidence>
<name>A0AAD8UI44_GLOAC</name>
<dbReference type="AlphaFoldDB" id="A0AAD8UI44"/>
<dbReference type="RefSeq" id="XP_060364396.1">
    <property type="nucleotide sequence ID" value="XM_060508376.1"/>
</dbReference>
<dbReference type="EMBL" id="JAHMHS010000053">
    <property type="protein sequence ID" value="KAK1724341.1"/>
    <property type="molecule type" value="Genomic_DNA"/>
</dbReference>
<dbReference type="Proteomes" id="UP001244207">
    <property type="component" value="Unassembled WGS sequence"/>
</dbReference>
<comment type="caution">
    <text evidence="1">The sequence shown here is derived from an EMBL/GenBank/DDBJ whole genome shotgun (WGS) entry which is preliminary data.</text>
</comment>